<keyword evidence="2" id="KW-1185">Reference proteome</keyword>
<proteinExistence type="predicted"/>
<organism evidence="1 2">
    <name type="scientific">Natronoarchaeum mannanilyticum</name>
    <dbReference type="NCBI Taxonomy" id="926360"/>
    <lineage>
        <taxon>Archaea</taxon>
        <taxon>Methanobacteriati</taxon>
        <taxon>Methanobacteriota</taxon>
        <taxon>Stenosarchaea group</taxon>
        <taxon>Halobacteria</taxon>
        <taxon>Halobacteriales</taxon>
        <taxon>Natronoarchaeaceae</taxon>
    </lineage>
</organism>
<accession>A0AAV3T800</accession>
<protein>
    <recommendedName>
        <fullName evidence="3">Polyprenyl synthetase</fullName>
    </recommendedName>
</protein>
<dbReference type="AlphaFoldDB" id="A0AAV3T800"/>
<dbReference type="InterPro" id="IPR055538">
    <property type="entry name" value="DUF7114"/>
</dbReference>
<name>A0AAV3T800_9EURY</name>
<sequence length="230" mass="24081">MDDAARIRRAATDAVADIEPPRLREEIDDALADASMAPGALVLLSARAVDESVPTEPVADRGAGVQLIYEGLRLTRSLAHDEPWADRDPADHVEPNLAVLAADVLVSRGFYLLARTDAADAAVDVVRSFGRDQTLRRDADPEDARALDRALETSVLELAVIAGTTAADGVTAEAAPARPRLMQVATELGRTTELPLPPAAALFGDGLGAFLGSTPSDGAADDQVRSATDP</sequence>
<evidence type="ECO:0008006" key="3">
    <source>
        <dbReference type="Google" id="ProtNLM"/>
    </source>
</evidence>
<dbReference type="Proteomes" id="UP001500420">
    <property type="component" value="Unassembled WGS sequence"/>
</dbReference>
<evidence type="ECO:0000313" key="2">
    <source>
        <dbReference type="Proteomes" id="UP001500420"/>
    </source>
</evidence>
<dbReference type="Pfam" id="PF23426">
    <property type="entry name" value="DUF7114"/>
    <property type="match status" value="1"/>
</dbReference>
<dbReference type="EMBL" id="BAAADV010000001">
    <property type="protein sequence ID" value="GAA0667905.1"/>
    <property type="molecule type" value="Genomic_DNA"/>
</dbReference>
<dbReference type="RefSeq" id="WP_343773006.1">
    <property type="nucleotide sequence ID" value="NZ_BAAADV010000001.1"/>
</dbReference>
<gene>
    <name evidence="1" type="ORF">GCM10009020_11980</name>
</gene>
<reference evidence="1 2" key="1">
    <citation type="journal article" date="2019" name="Int. J. Syst. Evol. Microbiol.">
        <title>The Global Catalogue of Microorganisms (GCM) 10K type strain sequencing project: providing services to taxonomists for standard genome sequencing and annotation.</title>
        <authorList>
            <consortium name="The Broad Institute Genomics Platform"/>
            <consortium name="The Broad Institute Genome Sequencing Center for Infectious Disease"/>
            <person name="Wu L."/>
            <person name="Ma J."/>
        </authorList>
    </citation>
    <scope>NUCLEOTIDE SEQUENCE [LARGE SCALE GENOMIC DNA]</scope>
    <source>
        <strain evidence="1 2">JCM 16328</strain>
    </source>
</reference>
<evidence type="ECO:0000313" key="1">
    <source>
        <dbReference type="EMBL" id="GAA0667905.1"/>
    </source>
</evidence>
<comment type="caution">
    <text evidence="1">The sequence shown here is derived from an EMBL/GenBank/DDBJ whole genome shotgun (WGS) entry which is preliminary data.</text>
</comment>